<dbReference type="InterPro" id="IPR023198">
    <property type="entry name" value="PGP-like_dom2"/>
</dbReference>
<dbReference type="Gene3D" id="3.40.50.1000">
    <property type="entry name" value="HAD superfamily/HAD-like"/>
    <property type="match status" value="1"/>
</dbReference>
<dbReference type="PANTHER" id="PTHR18901:SF38">
    <property type="entry name" value="PSEUDOURIDINE-5'-PHOSPHATASE"/>
    <property type="match status" value="1"/>
</dbReference>
<dbReference type="SFLD" id="SFLDG01129">
    <property type="entry name" value="C1.5:_HAD__Beta-PGM__Phosphata"/>
    <property type="match status" value="1"/>
</dbReference>
<evidence type="ECO:0000313" key="2">
    <source>
        <dbReference type="Proteomes" id="UP001232536"/>
    </source>
</evidence>
<dbReference type="NCBIfam" id="TIGR01509">
    <property type="entry name" value="HAD-SF-IA-v3"/>
    <property type="match status" value="1"/>
</dbReference>
<dbReference type="CDD" id="cd07505">
    <property type="entry name" value="HAD_BPGM-like"/>
    <property type="match status" value="1"/>
</dbReference>
<dbReference type="EMBL" id="JAUQYP010000001">
    <property type="protein sequence ID" value="MDO8107553.1"/>
    <property type="molecule type" value="Genomic_DNA"/>
</dbReference>
<dbReference type="Proteomes" id="UP001232536">
    <property type="component" value="Unassembled WGS sequence"/>
</dbReference>
<dbReference type="SUPFAM" id="SSF56784">
    <property type="entry name" value="HAD-like"/>
    <property type="match status" value="1"/>
</dbReference>
<dbReference type="SFLD" id="SFLDS00003">
    <property type="entry name" value="Haloacid_Dehalogenase"/>
    <property type="match status" value="1"/>
</dbReference>
<dbReference type="InterPro" id="IPR023214">
    <property type="entry name" value="HAD_sf"/>
</dbReference>
<gene>
    <name evidence="1" type="ORF">Q6348_10140</name>
</gene>
<dbReference type="InterPro" id="IPR006439">
    <property type="entry name" value="HAD-SF_hydro_IA"/>
</dbReference>
<keyword evidence="2" id="KW-1185">Reference proteome</keyword>
<dbReference type="PANTHER" id="PTHR18901">
    <property type="entry name" value="2-DEOXYGLUCOSE-6-PHOSPHATE PHOSPHATASE 2"/>
    <property type="match status" value="1"/>
</dbReference>
<accession>A0ABT9D9G9</accession>
<sequence length="227" mass="24001">MTDAPLPAAVLWDMDGTLVDTEPLWFAAEAALARHHGVAWDASLSRQLVGMPLERYAQILVGRGVDLVVDDVVDRLVDSVAQGLVREVTWQPGVLGLLAELAESRVPCALVTMSYRRLADAVVAQAPPGTFRVVVTGDDVQHGKPHPEAYLRAAAELGVDPTRCLAIEDSPPGIGAALASGARTLAVQNVVPVERREGLSRVPTLAGVGLTDLVQILAGDDLDLLVD</sequence>
<dbReference type="RefSeq" id="WP_304601173.1">
    <property type="nucleotide sequence ID" value="NZ_JAUQYP010000001.1"/>
</dbReference>
<comment type="caution">
    <text evidence="1">The sequence shown here is derived from an EMBL/GenBank/DDBJ whole genome shotgun (WGS) entry which is preliminary data.</text>
</comment>
<dbReference type="Pfam" id="PF00702">
    <property type="entry name" value="Hydrolase"/>
    <property type="match status" value="1"/>
</dbReference>
<dbReference type="Gene3D" id="1.10.150.240">
    <property type="entry name" value="Putative phosphatase, domain 2"/>
    <property type="match status" value="1"/>
</dbReference>
<dbReference type="InterPro" id="IPR036412">
    <property type="entry name" value="HAD-like_sf"/>
</dbReference>
<organism evidence="1 2">
    <name type="scientific">Actinotalea lenta</name>
    <dbReference type="NCBI Taxonomy" id="3064654"/>
    <lineage>
        <taxon>Bacteria</taxon>
        <taxon>Bacillati</taxon>
        <taxon>Actinomycetota</taxon>
        <taxon>Actinomycetes</taxon>
        <taxon>Micrococcales</taxon>
        <taxon>Cellulomonadaceae</taxon>
        <taxon>Actinotalea</taxon>
    </lineage>
</organism>
<evidence type="ECO:0000313" key="1">
    <source>
        <dbReference type="EMBL" id="MDO8107553.1"/>
    </source>
</evidence>
<reference evidence="1 2" key="1">
    <citation type="submission" date="2023-07" db="EMBL/GenBank/DDBJ databases">
        <title>Description of novel actinomycetes strains, isolated from tidal flat sediment.</title>
        <authorList>
            <person name="Lu C."/>
        </authorList>
    </citation>
    <scope>NUCLEOTIDE SEQUENCE [LARGE SCALE GENOMIC DNA]</scope>
    <source>
        <strain evidence="1 2">SYSU T00b441</strain>
    </source>
</reference>
<name>A0ABT9D9G9_9CELL</name>
<protein>
    <submittedName>
        <fullName evidence="1">HAD family phosphatase</fullName>
    </submittedName>
</protein>
<proteinExistence type="predicted"/>